<proteinExistence type="predicted"/>
<dbReference type="OrthoDB" id="3231000at2759"/>
<feature type="compositionally biased region" description="Basic and acidic residues" evidence="5">
    <location>
        <begin position="1"/>
        <end position="20"/>
    </location>
</feature>
<evidence type="ECO:0000256" key="5">
    <source>
        <dbReference type="SAM" id="MobiDB-lite"/>
    </source>
</evidence>
<name>A0A9P8Y8A7_9PEZI</name>
<keyword evidence="8" id="KW-1185">Reference proteome</keyword>
<dbReference type="EMBL" id="JAGTJQ010000005">
    <property type="protein sequence ID" value="KAH7030629.1"/>
    <property type="molecule type" value="Genomic_DNA"/>
</dbReference>
<dbReference type="GeneID" id="70188210"/>
<gene>
    <name evidence="7" type="ORF">B0I36DRAFT_362460</name>
</gene>
<dbReference type="RefSeq" id="XP_046012309.1">
    <property type="nucleotide sequence ID" value="XM_046158664.1"/>
</dbReference>
<feature type="compositionally biased region" description="Low complexity" evidence="5">
    <location>
        <begin position="22"/>
        <end position="46"/>
    </location>
</feature>
<dbReference type="Proteomes" id="UP000756346">
    <property type="component" value="Unassembled WGS sequence"/>
</dbReference>
<feature type="transmembrane region" description="Helical" evidence="6">
    <location>
        <begin position="569"/>
        <end position="593"/>
    </location>
</feature>
<evidence type="ECO:0000256" key="2">
    <source>
        <dbReference type="ARBA" id="ARBA00022692"/>
    </source>
</evidence>
<evidence type="ECO:0000313" key="8">
    <source>
        <dbReference type="Proteomes" id="UP000756346"/>
    </source>
</evidence>
<organism evidence="7 8">
    <name type="scientific">Microdochium trichocladiopsis</name>
    <dbReference type="NCBI Taxonomy" id="1682393"/>
    <lineage>
        <taxon>Eukaryota</taxon>
        <taxon>Fungi</taxon>
        <taxon>Dikarya</taxon>
        <taxon>Ascomycota</taxon>
        <taxon>Pezizomycotina</taxon>
        <taxon>Sordariomycetes</taxon>
        <taxon>Xylariomycetidae</taxon>
        <taxon>Xylariales</taxon>
        <taxon>Microdochiaceae</taxon>
        <taxon>Microdochium</taxon>
    </lineage>
</organism>
<accession>A0A9P8Y8A7</accession>
<comment type="caution">
    <text evidence="7">The sequence shown here is derived from an EMBL/GenBank/DDBJ whole genome shotgun (WGS) entry which is preliminary data.</text>
</comment>
<feature type="region of interest" description="Disordered" evidence="5">
    <location>
        <begin position="1"/>
        <end position="48"/>
    </location>
</feature>
<evidence type="ECO:0000256" key="3">
    <source>
        <dbReference type="ARBA" id="ARBA00022989"/>
    </source>
</evidence>
<evidence type="ECO:0000256" key="6">
    <source>
        <dbReference type="SAM" id="Phobius"/>
    </source>
</evidence>
<sequence length="636" mass="71288">MVPDDLRALEEGAQGSEKKPLATATARSVSSESSTTPLPTLALTNTQRSAINPNKKGLPVIQLPANPILVGEGYFAGSIYSTRTSGIVEERTHPYVTHIKSLAREWPRLKYLADFVEAGTIPKRSAGLSQPDLAARRARVKVAAIDFSDALDMKHRLCESDAELSAELARPARNRLFVVEDLSSVMIERLGDALSIDPTFFRAHIEDHTWYNIQDEWVEMPELESQTAGRKYVTLKYMQPRFFEDEHQTGKAREAAGGWNVLRRLDCEGQVKSGKNAWWEDSTHQVGLLRRKISIWSSETEDGWTGVILVDPTLREGNPLWNGYGRLDIPPTPKEAASRPSLGTTTLPQPSLFHQLVSRILGLGEEEKQKLALEPEHIVSHAYPFVFAAILITLQYTFTGLFQIEWQLDSERARQLETLGTALDSLHKWQRRLPFYVGWVRDAVTALEGKYALWQDMSSTLSPFTTVKPGEPLLQRANGPQAGLMSPASWQRGLHRDFISLLARLQALQLRADKIMKMAVAIISVEESKKAVVESRNMGRITYLAFIFVPMSFVASFLSMNEEISERSLMVYCVFFAVAIPLGLLAAVLAAYWNSIMEWWEKRQARRAPERIKNVRGFARGNGLGKKSNTGKAKKG</sequence>
<evidence type="ECO:0000313" key="7">
    <source>
        <dbReference type="EMBL" id="KAH7030629.1"/>
    </source>
</evidence>
<protein>
    <submittedName>
        <fullName evidence="7">Uncharacterized protein</fullName>
    </submittedName>
</protein>
<comment type="subcellular location">
    <subcellularLocation>
        <location evidence="1">Membrane</location>
        <topology evidence="1">Multi-pass membrane protein</topology>
    </subcellularLocation>
</comment>
<dbReference type="GO" id="GO:0016020">
    <property type="term" value="C:membrane"/>
    <property type="evidence" value="ECO:0007669"/>
    <property type="project" value="UniProtKB-SubCell"/>
</dbReference>
<evidence type="ECO:0000256" key="4">
    <source>
        <dbReference type="ARBA" id="ARBA00023136"/>
    </source>
</evidence>
<dbReference type="SUPFAM" id="SSF144083">
    <property type="entry name" value="Magnesium transport protein CorA, transmembrane region"/>
    <property type="match status" value="1"/>
</dbReference>
<reference evidence="7" key="1">
    <citation type="journal article" date="2021" name="Nat. Commun.">
        <title>Genetic determinants of endophytism in the Arabidopsis root mycobiome.</title>
        <authorList>
            <person name="Mesny F."/>
            <person name="Miyauchi S."/>
            <person name="Thiergart T."/>
            <person name="Pickel B."/>
            <person name="Atanasova L."/>
            <person name="Karlsson M."/>
            <person name="Huettel B."/>
            <person name="Barry K.W."/>
            <person name="Haridas S."/>
            <person name="Chen C."/>
            <person name="Bauer D."/>
            <person name="Andreopoulos W."/>
            <person name="Pangilinan J."/>
            <person name="LaButti K."/>
            <person name="Riley R."/>
            <person name="Lipzen A."/>
            <person name="Clum A."/>
            <person name="Drula E."/>
            <person name="Henrissat B."/>
            <person name="Kohler A."/>
            <person name="Grigoriev I.V."/>
            <person name="Martin F.M."/>
            <person name="Hacquard S."/>
        </authorList>
    </citation>
    <scope>NUCLEOTIDE SEQUENCE</scope>
    <source>
        <strain evidence="7">MPI-CAGE-CH-0230</strain>
    </source>
</reference>
<dbReference type="AlphaFoldDB" id="A0A9P8Y8A7"/>
<evidence type="ECO:0000256" key="1">
    <source>
        <dbReference type="ARBA" id="ARBA00004141"/>
    </source>
</evidence>
<keyword evidence="2 6" id="KW-0812">Transmembrane</keyword>
<keyword evidence="4 6" id="KW-0472">Membrane</keyword>
<keyword evidence="3 6" id="KW-1133">Transmembrane helix</keyword>
<feature type="transmembrane region" description="Helical" evidence="6">
    <location>
        <begin position="538"/>
        <end position="557"/>
    </location>
</feature>
<dbReference type="InterPro" id="IPR045863">
    <property type="entry name" value="CorA_TM1_TM2"/>
</dbReference>
<dbReference type="Gene3D" id="1.20.58.340">
    <property type="entry name" value="Magnesium transport protein CorA, transmembrane region"/>
    <property type="match status" value="1"/>
</dbReference>